<evidence type="ECO:0000259" key="6">
    <source>
        <dbReference type="Pfam" id="PF01509"/>
    </source>
</evidence>
<dbReference type="GO" id="GO:0003723">
    <property type="term" value="F:RNA binding"/>
    <property type="evidence" value="ECO:0007669"/>
    <property type="project" value="InterPro"/>
</dbReference>
<dbReference type="Proteomes" id="UP000595917">
    <property type="component" value="Chromosome"/>
</dbReference>
<dbReference type="EC" id="5.4.99.25" evidence="5"/>
<dbReference type="RefSeq" id="WP_215625494.1">
    <property type="nucleotide sequence ID" value="NZ_CP067089.2"/>
</dbReference>
<keyword evidence="8" id="KW-1185">Reference proteome</keyword>
<dbReference type="GO" id="GO:0160148">
    <property type="term" value="F:tRNA pseudouridine(55) synthase activity"/>
    <property type="evidence" value="ECO:0007669"/>
    <property type="project" value="UniProtKB-EC"/>
</dbReference>
<evidence type="ECO:0000256" key="4">
    <source>
        <dbReference type="ARBA" id="ARBA00023235"/>
    </source>
</evidence>
<dbReference type="HAMAP" id="MF_01080">
    <property type="entry name" value="TruB_bact"/>
    <property type="match status" value="1"/>
</dbReference>
<protein>
    <recommendedName>
        <fullName evidence="5">tRNA pseudouridine synthase B</fullName>
        <ecNumber evidence="5">5.4.99.25</ecNumber>
    </recommendedName>
    <alternativeName>
        <fullName evidence="5">tRNA pseudouridine(55) synthase</fullName>
        <shortName evidence="5">Psi55 synthase</shortName>
    </alternativeName>
    <alternativeName>
        <fullName evidence="5">tRNA pseudouridylate synthase</fullName>
    </alternativeName>
    <alternativeName>
        <fullName evidence="5">tRNA-uridine isomerase</fullName>
    </alternativeName>
</protein>
<sequence>MKNTGSDGGETSGGYLLLHKSPGRTSFESLGFLKKALKTGKIGHTGTLDKFAQGLMVVLAGRATKLMPWFVSSEKCYRGTIRFGQETDTLDPEGTVVAEGPVPDYARLESVLPEFTGEIMQAPPLYSAVHINGERAHSLARSGRDHTMEKRPVSVYSLDLVSYDPPFAEITVRCSKGTYIRSLARDIALAAGSRGHLVSLTRTSIGGFSLEDAFAPDDGLSADPWNAVKPIDETALNALGLPWYRVDEKTALSMVHGKPIQQDSLGTPLGNSEPGGQCAAGVFSDDGEFIAIIEKKEATWCYGYVYARK</sequence>
<name>A0A7T7XL35_9SPIR</name>
<dbReference type="Gene3D" id="3.30.2350.10">
    <property type="entry name" value="Pseudouridine synthase"/>
    <property type="match status" value="1"/>
</dbReference>
<evidence type="ECO:0000256" key="2">
    <source>
        <dbReference type="ARBA" id="ARBA00005642"/>
    </source>
</evidence>
<reference evidence="7" key="1">
    <citation type="submission" date="2021-01" db="EMBL/GenBank/DDBJ databases">
        <title>Description of Breznakiella homolactica.</title>
        <authorList>
            <person name="Song Y."/>
            <person name="Brune A."/>
        </authorList>
    </citation>
    <scope>NUCLEOTIDE SEQUENCE</scope>
    <source>
        <strain evidence="7">RmG30</strain>
    </source>
</reference>
<evidence type="ECO:0000256" key="5">
    <source>
        <dbReference type="HAMAP-Rule" id="MF_01080"/>
    </source>
</evidence>
<feature type="domain" description="Pseudouridine synthase II N-terminal" evidence="6">
    <location>
        <begin position="34"/>
        <end position="180"/>
    </location>
</feature>
<dbReference type="KEGG" id="bhc:JFL75_14775"/>
<dbReference type="InterPro" id="IPR020103">
    <property type="entry name" value="PsdUridine_synth_cat_dom_sf"/>
</dbReference>
<comment type="similarity">
    <text evidence="2 5">Belongs to the pseudouridine synthase TruB family. Type 1 subfamily.</text>
</comment>
<dbReference type="GO" id="GO:0031119">
    <property type="term" value="P:tRNA pseudouridine synthesis"/>
    <property type="evidence" value="ECO:0007669"/>
    <property type="project" value="UniProtKB-UniRule"/>
</dbReference>
<dbReference type="InterPro" id="IPR002501">
    <property type="entry name" value="PsdUridine_synth_N"/>
</dbReference>
<dbReference type="GO" id="GO:1990481">
    <property type="term" value="P:mRNA pseudouridine synthesis"/>
    <property type="evidence" value="ECO:0007669"/>
    <property type="project" value="TreeGrafter"/>
</dbReference>
<evidence type="ECO:0000313" key="7">
    <source>
        <dbReference type="EMBL" id="QQO08188.1"/>
    </source>
</evidence>
<evidence type="ECO:0000313" key="8">
    <source>
        <dbReference type="Proteomes" id="UP000595917"/>
    </source>
</evidence>
<dbReference type="NCBIfam" id="TIGR00431">
    <property type="entry name" value="TruB"/>
    <property type="match status" value="1"/>
</dbReference>
<dbReference type="EMBL" id="CP067089">
    <property type="protein sequence ID" value="QQO08188.1"/>
    <property type="molecule type" value="Genomic_DNA"/>
</dbReference>
<dbReference type="PANTHER" id="PTHR13767:SF2">
    <property type="entry name" value="PSEUDOURIDYLATE SYNTHASE TRUB1"/>
    <property type="match status" value="1"/>
</dbReference>
<evidence type="ECO:0000256" key="1">
    <source>
        <dbReference type="ARBA" id="ARBA00000385"/>
    </source>
</evidence>
<dbReference type="CDD" id="cd02573">
    <property type="entry name" value="PseudoU_synth_EcTruB"/>
    <property type="match status" value="1"/>
</dbReference>
<feature type="active site" description="Nucleophile" evidence="5">
    <location>
        <position position="49"/>
    </location>
</feature>
<dbReference type="SUPFAM" id="SSF55120">
    <property type="entry name" value="Pseudouridine synthase"/>
    <property type="match status" value="1"/>
</dbReference>
<dbReference type="AlphaFoldDB" id="A0A7T7XL35"/>
<proteinExistence type="inferred from homology"/>
<comment type="function">
    <text evidence="5">Responsible for synthesis of pseudouridine from uracil-55 in the psi GC loop of transfer RNAs.</text>
</comment>
<dbReference type="InterPro" id="IPR014780">
    <property type="entry name" value="tRNA_psdUridine_synth_TruB"/>
</dbReference>
<gene>
    <name evidence="5 7" type="primary">truB</name>
    <name evidence="7" type="ORF">JFL75_14775</name>
</gene>
<keyword evidence="3 5" id="KW-0819">tRNA processing</keyword>
<dbReference type="Pfam" id="PF01509">
    <property type="entry name" value="TruB_N"/>
    <property type="match status" value="1"/>
</dbReference>
<evidence type="ECO:0000256" key="3">
    <source>
        <dbReference type="ARBA" id="ARBA00022694"/>
    </source>
</evidence>
<comment type="catalytic activity">
    <reaction evidence="1 5">
        <text>uridine(55) in tRNA = pseudouridine(55) in tRNA</text>
        <dbReference type="Rhea" id="RHEA:42532"/>
        <dbReference type="Rhea" id="RHEA-COMP:10101"/>
        <dbReference type="Rhea" id="RHEA-COMP:10102"/>
        <dbReference type="ChEBI" id="CHEBI:65314"/>
        <dbReference type="ChEBI" id="CHEBI:65315"/>
        <dbReference type="EC" id="5.4.99.25"/>
    </reaction>
</comment>
<accession>A0A7T7XL35</accession>
<dbReference type="PANTHER" id="PTHR13767">
    <property type="entry name" value="TRNA-PSEUDOURIDINE SYNTHASE"/>
    <property type="match status" value="1"/>
</dbReference>
<organism evidence="7 8">
    <name type="scientific">Breznakiella homolactica</name>
    <dbReference type="NCBI Taxonomy" id="2798577"/>
    <lineage>
        <taxon>Bacteria</taxon>
        <taxon>Pseudomonadati</taxon>
        <taxon>Spirochaetota</taxon>
        <taxon>Spirochaetia</taxon>
        <taxon>Spirochaetales</taxon>
        <taxon>Breznakiellaceae</taxon>
        <taxon>Breznakiella</taxon>
    </lineage>
</organism>
<keyword evidence="4 5" id="KW-0413">Isomerase</keyword>